<feature type="region of interest" description="Disordered" evidence="3">
    <location>
        <begin position="1"/>
        <end position="29"/>
    </location>
</feature>
<dbReference type="GO" id="GO:0005524">
    <property type="term" value="F:ATP binding"/>
    <property type="evidence" value="ECO:0007669"/>
    <property type="project" value="UniProtKB-KW"/>
</dbReference>
<sequence length="732" mass="82056">MQQTESLHAPTEETINTDIESSVESEEDIKGKGDDLYEFKTARFGVWEVVYASNPNSVPSIAATALGIGSRFKCLLRLRSSNMSKLIDEYSGRYFIRLVKEMYNLAPRHFVICMVYELWASLEDSLSIYLTSRLLDSISEKIQGTSSNRYSILWVLGLRIACFNVTRKGREIMHKNRDVLKSRIKFHFLSKLIKVMSTMELKELEDPEAIDVINGYTSFRGQGPLWYAFEGVKDTLLAGAGIISTITMAFSLIKASSSSKSNGIGTFFIAVAALQPLFVRFISDKELYDYPFVSYCVNSAYSRMKAMHNLLFEDSYQEDLISDGAADFVYQEFEKNREILGDENTSHINSQWGRNSNQVINNYYYIVQDIPLITLAIKVFVNSHDVSLSSITLVQKISQAVSDGVEILFYQSRSLSQNLAKITSVYKFLDKELIKPSPDGALSYPAEGLSKEVGMQIEFKGISFTYPDTDRAVLSDLSFTIPAGSLVVIVGVNGSGKSSLTKLLNRLYDVTEGEILIDGKNIRDYKRADLRRAVAMLRQFHEPYPLTLRENLSLGLPGREISSEELGLALQKGGAEDFVSKLEHGLDTILDPVSGLSESYFPDEPVAKLKAILSEKTKSLDISGGEKQRLAAARTFLRLGGGDIRLLIADEPTSALDPEAEYNLFSRIREQRGHRTAIFITHRFGHLTRHADLILCLNDGKLVEQGTHEELLAQKGEYFKLHNVQAKAFQTD</sequence>
<dbReference type="GO" id="GO:0016887">
    <property type="term" value="F:ATP hydrolysis activity"/>
    <property type="evidence" value="ECO:0007669"/>
    <property type="project" value="InterPro"/>
</dbReference>
<accession>A0A286U7J5</accession>
<dbReference type="AlphaFoldDB" id="A0A286U7J5"/>
<dbReference type="InterPro" id="IPR003593">
    <property type="entry name" value="AAA+_ATPase"/>
</dbReference>
<dbReference type="PROSITE" id="PS50893">
    <property type="entry name" value="ABC_TRANSPORTER_2"/>
    <property type="match status" value="1"/>
</dbReference>
<comment type="caution">
    <text evidence="5">The sequence shown here is derived from an EMBL/GenBank/DDBJ whole genome shotgun (WGS) entry which is preliminary data.</text>
</comment>
<name>A0A286U7J5_9AGAM</name>
<protein>
    <submittedName>
        <fullName evidence="5">P-loop containing nucleoside triphosphate hydrolase</fullName>
    </submittedName>
</protein>
<dbReference type="OrthoDB" id="6500128at2759"/>
<keyword evidence="2" id="KW-0067">ATP-binding</keyword>
<dbReference type="STRING" id="2282107.A0A286U7J5"/>
<proteinExistence type="predicted"/>
<dbReference type="SMART" id="SM00382">
    <property type="entry name" value="AAA"/>
    <property type="match status" value="1"/>
</dbReference>
<organism evidence="5 6">
    <name type="scientific">Pyrrhoderma noxium</name>
    <dbReference type="NCBI Taxonomy" id="2282107"/>
    <lineage>
        <taxon>Eukaryota</taxon>
        <taxon>Fungi</taxon>
        <taxon>Dikarya</taxon>
        <taxon>Basidiomycota</taxon>
        <taxon>Agaricomycotina</taxon>
        <taxon>Agaricomycetes</taxon>
        <taxon>Hymenochaetales</taxon>
        <taxon>Hymenochaetaceae</taxon>
        <taxon>Pyrrhoderma</taxon>
    </lineage>
</organism>
<evidence type="ECO:0000313" key="6">
    <source>
        <dbReference type="Proteomes" id="UP000217199"/>
    </source>
</evidence>
<gene>
    <name evidence="5" type="ORF">PNOK_0840400</name>
</gene>
<dbReference type="InterPro" id="IPR027417">
    <property type="entry name" value="P-loop_NTPase"/>
</dbReference>
<evidence type="ECO:0000313" key="5">
    <source>
        <dbReference type="EMBL" id="PAV15546.1"/>
    </source>
</evidence>
<dbReference type="GO" id="GO:0015421">
    <property type="term" value="F:ABC-type oligopeptide transporter activity"/>
    <property type="evidence" value="ECO:0007669"/>
    <property type="project" value="TreeGrafter"/>
</dbReference>
<feature type="domain" description="ABC transporter" evidence="4">
    <location>
        <begin position="457"/>
        <end position="724"/>
    </location>
</feature>
<keyword evidence="1" id="KW-0547">Nucleotide-binding</keyword>
<evidence type="ECO:0000256" key="3">
    <source>
        <dbReference type="SAM" id="MobiDB-lite"/>
    </source>
</evidence>
<dbReference type="InterPro" id="IPR039421">
    <property type="entry name" value="Type_1_exporter"/>
</dbReference>
<dbReference type="Pfam" id="PF00005">
    <property type="entry name" value="ABC_tran"/>
    <property type="match status" value="1"/>
</dbReference>
<dbReference type="SUPFAM" id="SSF52540">
    <property type="entry name" value="P-loop containing nucleoside triphosphate hydrolases"/>
    <property type="match status" value="1"/>
</dbReference>
<dbReference type="InterPro" id="IPR003439">
    <property type="entry name" value="ABC_transporter-like_ATP-bd"/>
</dbReference>
<dbReference type="Proteomes" id="UP000217199">
    <property type="component" value="Unassembled WGS sequence"/>
</dbReference>
<keyword evidence="6" id="KW-1185">Reference proteome</keyword>
<evidence type="ECO:0000259" key="4">
    <source>
        <dbReference type="PROSITE" id="PS50893"/>
    </source>
</evidence>
<dbReference type="EMBL" id="NBII01000009">
    <property type="protein sequence ID" value="PAV15546.1"/>
    <property type="molecule type" value="Genomic_DNA"/>
</dbReference>
<dbReference type="PANTHER" id="PTHR43394">
    <property type="entry name" value="ATP-DEPENDENT PERMEASE MDL1, MITOCHONDRIAL"/>
    <property type="match status" value="1"/>
</dbReference>
<evidence type="ECO:0000256" key="2">
    <source>
        <dbReference type="ARBA" id="ARBA00022840"/>
    </source>
</evidence>
<dbReference type="Gene3D" id="3.40.50.300">
    <property type="entry name" value="P-loop containing nucleotide triphosphate hydrolases"/>
    <property type="match status" value="1"/>
</dbReference>
<evidence type="ECO:0000256" key="1">
    <source>
        <dbReference type="ARBA" id="ARBA00022741"/>
    </source>
</evidence>
<keyword evidence="5" id="KW-0378">Hydrolase</keyword>
<dbReference type="InParanoid" id="A0A286U7J5"/>
<reference evidence="5 6" key="1">
    <citation type="journal article" date="2017" name="Mol. Ecol.">
        <title>Comparative and population genomic landscape of Phellinus noxius: A hypervariable fungus causing root rot in trees.</title>
        <authorList>
            <person name="Chung C.L."/>
            <person name="Lee T.J."/>
            <person name="Akiba M."/>
            <person name="Lee H.H."/>
            <person name="Kuo T.H."/>
            <person name="Liu D."/>
            <person name="Ke H.M."/>
            <person name="Yokoi T."/>
            <person name="Roa M.B."/>
            <person name="Lu M.J."/>
            <person name="Chang Y.Y."/>
            <person name="Ann P.J."/>
            <person name="Tsai J.N."/>
            <person name="Chen C.Y."/>
            <person name="Tzean S.S."/>
            <person name="Ota Y."/>
            <person name="Hattori T."/>
            <person name="Sahashi N."/>
            <person name="Liou R.F."/>
            <person name="Kikuchi T."/>
            <person name="Tsai I.J."/>
        </authorList>
    </citation>
    <scope>NUCLEOTIDE SEQUENCE [LARGE SCALE GENOMIC DNA]</scope>
    <source>
        <strain evidence="5 6">FFPRI411160</strain>
    </source>
</reference>
<dbReference type="PANTHER" id="PTHR43394:SF1">
    <property type="entry name" value="ATP-BINDING CASSETTE SUB-FAMILY B MEMBER 10, MITOCHONDRIAL"/>
    <property type="match status" value="1"/>
</dbReference>